<sequence length="243" mass="28675">MVLLRQLILDLERKDLDNHNVIFQKGKDPNLDAFQRPCNHNTKAFQCSLVKISDITRAREKFYSEPVKTIQDQKLCHLISNVTLYEGIEIDVAKYEGIDIDIDVTHEGIGTNNIDDKENANEVEHEANEENVELIYIDAPASQKIESRKRTKNNALSVLPENLIEHFSIFSKSQEAIVQVLNKNIKKNIKMASKKYNTEEERIKKRREQVKLNMRRMRERIKNDPVKHEEEKQKERDRWKRRL</sequence>
<evidence type="ECO:0000313" key="2">
    <source>
        <dbReference type="EMBL" id="CAH1114943.1"/>
    </source>
</evidence>
<feature type="compositionally biased region" description="Basic and acidic residues" evidence="1">
    <location>
        <begin position="220"/>
        <end position="243"/>
    </location>
</feature>
<dbReference type="OrthoDB" id="19653at2759"/>
<reference evidence="2" key="1">
    <citation type="submission" date="2022-01" db="EMBL/GenBank/DDBJ databases">
        <authorList>
            <person name="King R."/>
        </authorList>
    </citation>
    <scope>NUCLEOTIDE SEQUENCE</scope>
</reference>
<gene>
    <name evidence="2" type="ORF">PSYICH_LOCUS14159</name>
</gene>
<evidence type="ECO:0000256" key="1">
    <source>
        <dbReference type="SAM" id="MobiDB-lite"/>
    </source>
</evidence>
<evidence type="ECO:0000313" key="3">
    <source>
        <dbReference type="Proteomes" id="UP001153636"/>
    </source>
</evidence>
<dbReference type="AlphaFoldDB" id="A0A9P0D5B0"/>
<keyword evidence="3" id="KW-1185">Reference proteome</keyword>
<proteinExistence type="predicted"/>
<name>A0A9P0D5B0_9CUCU</name>
<accession>A0A9P0D5B0</accession>
<feature type="region of interest" description="Disordered" evidence="1">
    <location>
        <begin position="217"/>
        <end position="243"/>
    </location>
</feature>
<dbReference type="Proteomes" id="UP001153636">
    <property type="component" value="Chromosome 8"/>
</dbReference>
<dbReference type="EMBL" id="OV651820">
    <property type="protein sequence ID" value="CAH1114943.1"/>
    <property type="molecule type" value="Genomic_DNA"/>
</dbReference>
<protein>
    <submittedName>
        <fullName evidence="2">Uncharacterized protein</fullName>
    </submittedName>
</protein>
<organism evidence="2 3">
    <name type="scientific">Psylliodes chrysocephalus</name>
    <dbReference type="NCBI Taxonomy" id="3402493"/>
    <lineage>
        <taxon>Eukaryota</taxon>
        <taxon>Metazoa</taxon>
        <taxon>Ecdysozoa</taxon>
        <taxon>Arthropoda</taxon>
        <taxon>Hexapoda</taxon>
        <taxon>Insecta</taxon>
        <taxon>Pterygota</taxon>
        <taxon>Neoptera</taxon>
        <taxon>Endopterygota</taxon>
        <taxon>Coleoptera</taxon>
        <taxon>Polyphaga</taxon>
        <taxon>Cucujiformia</taxon>
        <taxon>Chrysomeloidea</taxon>
        <taxon>Chrysomelidae</taxon>
        <taxon>Galerucinae</taxon>
        <taxon>Alticini</taxon>
        <taxon>Psylliodes</taxon>
    </lineage>
</organism>